<proteinExistence type="predicted"/>
<keyword evidence="2" id="KW-1185">Reference proteome</keyword>
<sequence>MEYSHLQSWYCHPRELSSTEKDWMAKMLDVDLPYRDILKEQVENSKAIGECKCGCRTINIQVDQTAARKFPYSIRIPVEMSVTEEGKPPILFLLHLIDGYIHELEVLRVDSTPIIGDIEFRNAEVLVNIE</sequence>
<organism evidence="1 2">
    <name type="scientific">Paenibacillus haidiansis</name>
    <dbReference type="NCBI Taxonomy" id="1574488"/>
    <lineage>
        <taxon>Bacteria</taxon>
        <taxon>Bacillati</taxon>
        <taxon>Bacillota</taxon>
        <taxon>Bacilli</taxon>
        <taxon>Bacillales</taxon>
        <taxon>Paenibacillaceae</taxon>
        <taxon>Paenibacillus</taxon>
    </lineage>
</organism>
<comment type="caution">
    <text evidence="1">The sequence shown here is derived from an EMBL/GenBank/DDBJ whole genome shotgun (WGS) entry which is preliminary data.</text>
</comment>
<dbReference type="EMBL" id="JAZHPZ010000002">
    <property type="protein sequence ID" value="MEF2965546.1"/>
    <property type="molecule type" value="Genomic_DNA"/>
</dbReference>
<gene>
    <name evidence="1" type="ORF">V3851_06845</name>
</gene>
<evidence type="ECO:0000313" key="1">
    <source>
        <dbReference type="EMBL" id="MEF2965546.1"/>
    </source>
</evidence>
<protein>
    <submittedName>
        <fullName evidence="1">Uncharacterized protein</fullName>
    </submittedName>
</protein>
<name>A0ABU7VP60_9BACL</name>
<dbReference type="Proteomes" id="UP001306950">
    <property type="component" value="Unassembled WGS sequence"/>
</dbReference>
<reference evidence="1 2" key="1">
    <citation type="submission" date="2024-02" db="EMBL/GenBank/DDBJ databases">
        <title>A nitrogen-fixing paenibacillus bacterium.</title>
        <authorList>
            <person name="Zhang W.L."/>
            <person name="Chen S.F."/>
        </authorList>
    </citation>
    <scope>NUCLEOTIDE SEQUENCE [LARGE SCALE GENOMIC DNA]</scope>
    <source>
        <strain evidence="1 2">M1</strain>
    </source>
</reference>
<dbReference type="RefSeq" id="WP_331845773.1">
    <property type="nucleotide sequence ID" value="NZ_JAZHPZ010000002.1"/>
</dbReference>
<accession>A0ABU7VP60</accession>
<evidence type="ECO:0000313" key="2">
    <source>
        <dbReference type="Proteomes" id="UP001306950"/>
    </source>
</evidence>